<feature type="compositionally biased region" description="Polar residues" evidence="1">
    <location>
        <begin position="1"/>
        <end position="13"/>
    </location>
</feature>
<evidence type="ECO:0000313" key="2">
    <source>
        <dbReference type="Proteomes" id="UP000887565"/>
    </source>
</evidence>
<feature type="compositionally biased region" description="Polar residues" evidence="1">
    <location>
        <begin position="23"/>
        <end position="52"/>
    </location>
</feature>
<evidence type="ECO:0000313" key="3">
    <source>
        <dbReference type="WBParaSite" id="nRc.2.0.1.t44474-RA"/>
    </source>
</evidence>
<sequence>MRQDAQPANNEQLARQKEHQIAGQASLTTGGTVIPTKHSSSQMKTAQTSMPPSQVPPAQRSDYHRSRHDSYQRDDQHHRRKDKSRCRDDDFHDSHDHDHHGTAPHH</sequence>
<reference evidence="3" key="1">
    <citation type="submission" date="2022-11" db="UniProtKB">
        <authorList>
            <consortium name="WormBaseParasite"/>
        </authorList>
    </citation>
    <scope>IDENTIFICATION</scope>
</reference>
<feature type="compositionally biased region" description="Basic and acidic residues" evidence="1">
    <location>
        <begin position="61"/>
        <end position="77"/>
    </location>
</feature>
<feature type="region of interest" description="Disordered" evidence="1">
    <location>
        <begin position="1"/>
        <end position="106"/>
    </location>
</feature>
<evidence type="ECO:0000256" key="1">
    <source>
        <dbReference type="SAM" id="MobiDB-lite"/>
    </source>
</evidence>
<proteinExistence type="predicted"/>
<keyword evidence="2" id="KW-1185">Reference proteome</keyword>
<name>A0A915L3Y2_ROMCU</name>
<dbReference type="WBParaSite" id="nRc.2.0.1.t44474-RA">
    <property type="protein sequence ID" value="nRc.2.0.1.t44474-RA"/>
    <property type="gene ID" value="nRc.2.0.1.g44474"/>
</dbReference>
<protein>
    <submittedName>
        <fullName evidence="3">Uncharacterized protein</fullName>
    </submittedName>
</protein>
<dbReference type="Proteomes" id="UP000887565">
    <property type="component" value="Unplaced"/>
</dbReference>
<accession>A0A915L3Y2</accession>
<dbReference type="AlphaFoldDB" id="A0A915L3Y2"/>
<organism evidence="2 3">
    <name type="scientific">Romanomermis culicivorax</name>
    <name type="common">Nematode worm</name>
    <dbReference type="NCBI Taxonomy" id="13658"/>
    <lineage>
        <taxon>Eukaryota</taxon>
        <taxon>Metazoa</taxon>
        <taxon>Ecdysozoa</taxon>
        <taxon>Nematoda</taxon>
        <taxon>Enoplea</taxon>
        <taxon>Dorylaimia</taxon>
        <taxon>Mermithida</taxon>
        <taxon>Mermithoidea</taxon>
        <taxon>Mermithidae</taxon>
        <taxon>Romanomermis</taxon>
    </lineage>
</organism>
<feature type="compositionally biased region" description="Basic and acidic residues" evidence="1">
    <location>
        <begin position="85"/>
        <end position="106"/>
    </location>
</feature>